<evidence type="ECO:0000313" key="4">
    <source>
        <dbReference type="EMBL" id="KAG2654106.1"/>
    </source>
</evidence>
<feature type="compositionally biased region" description="Basic and acidic residues" evidence="2">
    <location>
        <begin position="62"/>
        <end position="73"/>
    </location>
</feature>
<protein>
    <recommendedName>
        <fullName evidence="3">CBM1 domain-containing protein</fullName>
    </recommendedName>
</protein>
<dbReference type="GO" id="GO:0030248">
    <property type="term" value="F:cellulose binding"/>
    <property type="evidence" value="ECO:0007669"/>
    <property type="project" value="InterPro"/>
</dbReference>
<comment type="caution">
    <text evidence="4">The sequence shown here is derived from an EMBL/GenBank/DDBJ whole genome shotgun (WGS) entry which is preliminary data.</text>
</comment>
<feature type="compositionally biased region" description="Gly residues" evidence="2">
    <location>
        <begin position="52"/>
        <end position="61"/>
    </location>
</feature>
<evidence type="ECO:0000259" key="3">
    <source>
        <dbReference type="Pfam" id="PF00734"/>
    </source>
</evidence>
<feature type="compositionally biased region" description="Basic residues" evidence="2">
    <location>
        <begin position="26"/>
        <end position="37"/>
    </location>
</feature>
<feature type="domain" description="CBM1" evidence="3">
    <location>
        <begin position="116"/>
        <end position="137"/>
    </location>
</feature>
<gene>
    <name evidence="4" type="ORF">PVAP13_1NG239838</name>
</gene>
<evidence type="ECO:0000313" key="5">
    <source>
        <dbReference type="Proteomes" id="UP000823388"/>
    </source>
</evidence>
<dbReference type="EMBL" id="CM029038">
    <property type="protein sequence ID" value="KAG2654106.1"/>
    <property type="molecule type" value="Genomic_DNA"/>
</dbReference>
<dbReference type="AlphaFoldDB" id="A0A8T0X8D0"/>
<sequence>MATTTGLERKPRRETPSPPASPVPRPRSRGARKRNPSKVRGERNWMGAWVLWGGGSRNGGGKLERGGVSEPKPRAPAPAPAQRALAFGIQGGGGRVPGAGGGRRGAARVRLGVWPCAGDAWRGPAACVIGSTCKKKNRSAPGGERNRPRLRSCSTARVRLLRADSTGWCTEGSWTGCRLDGLVN</sequence>
<evidence type="ECO:0000256" key="1">
    <source>
        <dbReference type="ARBA" id="ARBA00022729"/>
    </source>
</evidence>
<accession>A0A8T0X8D0</accession>
<dbReference type="Proteomes" id="UP000823388">
    <property type="component" value="Chromosome 1N"/>
</dbReference>
<dbReference type="Pfam" id="PF00734">
    <property type="entry name" value="CBM_1"/>
    <property type="match status" value="1"/>
</dbReference>
<dbReference type="GO" id="GO:0005975">
    <property type="term" value="P:carbohydrate metabolic process"/>
    <property type="evidence" value="ECO:0007669"/>
    <property type="project" value="InterPro"/>
</dbReference>
<organism evidence="4 5">
    <name type="scientific">Panicum virgatum</name>
    <name type="common">Blackwell switchgrass</name>
    <dbReference type="NCBI Taxonomy" id="38727"/>
    <lineage>
        <taxon>Eukaryota</taxon>
        <taxon>Viridiplantae</taxon>
        <taxon>Streptophyta</taxon>
        <taxon>Embryophyta</taxon>
        <taxon>Tracheophyta</taxon>
        <taxon>Spermatophyta</taxon>
        <taxon>Magnoliopsida</taxon>
        <taxon>Liliopsida</taxon>
        <taxon>Poales</taxon>
        <taxon>Poaceae</taxon>
        <taxon>PACMAD clade</taxon>
        <taxon>Panicoideae</taxon>
        <taxon>Panicodae</taxon>
        <taxon>Paniceae</taxon>
        <taxon>Panicinae</taxon>
        <taxon>Panicum</taxon>
        <taxon>Panicum sect. Hiantes</taxon>
    </lineage>
</organism>
<keyword evidence="1" id="KW-0732">Signal</keyword>
<name>A0A8T0X8D0_PANVG</name>
<feature type="region of interest" description="Disordered" evidence="2">
    <location>
        <begin position="1"/>
        <end position="79"/>
    </location>
</feature>
<reference evidence="4" key="1">
    <citation type="submission" date="2020-05" db="EMBL/GenBank/DDBJ databases">
        <title>WGS assembly of Panicum virgatum.</title>
        <authorList>
            <person name="Lovell J.T."/>
            <person name="Jenkins J."/>
            <person name="Shu S."/>
            <person name="Juenger T.E."/>
            <person name="Schmutz J."/>
        </authorList>
    </citation>
    <scope>NUCLEOTIDE SEQUENCE</scope>
    <source>
        <strain evidence="4">AP13</strain>
    </source>
</reference>
<feature type="compositionally biased region" description="Pro residues" evidence="2">
    <location>
        <begin position="16"/>
        <end position="25"/>
    </location>
</feature>
<dbReference type="InterPro" id="IPR000254">
    <property type="entry name" value="CBD"/>
</dbReference>
<proteinExistence type="predicted"/>
<evidence type="ECO:0000256" key="2">
    <source>
        <dbReference type="SAM" id="MobiDB-lite"/>
    </source>
</evidence>
<dbReference type="GO" id="GO:0005576">
    <property type="term" value="C:extracellular region"/>
    <property type="evidence" value="ECO:0007669"/>
    <property type="project" value="InterPro"/>
</dbReference>
<keyword evidence="5" id="KW-1185">Reference proteome</keyword>